<keyword evidence="7" id="KW-1185">Reference proteome</keyword>
<dbReference type="PANTHER" id="PTHR30222">
    <property type="entry name" value="SPERMIDINE/PUTRESCINE-BINDING PERIPLASMIC PROTEIN"/>
    <property type="match status" value="1"/>
</dbReference>
<organism evidence="6 7">
    <name type="scientific">Iningainema tapete BLCC-T55</name>
    <dbReference type="NCBI Taxonomy" id="2748662"/>
    <lineage>
        <taxon>Bacteria</taxon>
        <taxon>Bacillati</taxon>
        <taxon>Cyanobacteriota</taxon>
        <taxon>Cyanophyceae</taxon>
        <taxon>Nostocales</taxon>
        <taxon>Scytonemataceae</taxon>
        <taxon>Iningainema tapete</taxon>
    </lineage>
</organism>
<dbReference type="GO" id="GO:0042597">
    <property type="term" value="C:periplasmic space"/>
    <property type="evidence" value="ECO:0007669"/>
    <property type="project" value="UniProtKB-SubCell"/>
</dbReference>
<keyword evidence="2" id="KW-0813">Transport</keyword>
<comment type="caution">
    <text evidence="6">The sequence shown here is derived from an EMBL/GenBank/DDBJ whole genome shotgun (WGS) entry which is preliminary data.</text>
</comment>
<evidence type="ECO:0000313" key="6">
    <source>
        <dbReference type="EMBL" id="MBD2775640.1"/>
    </source>
</evidence>
<protein>
    <submittedName>
        <fullName evidence="6">Spermidine/putrescine ABC transporter substrate-binding protein</fullName>
    </submittedName>
</protein>
<dbReference type="CDD" id="cd13590">
    <property type="entry name" value="PBP2_PotD_PotF_like"/>
    <property type="match status" value="1"/>
</dbReference>
<dbReference type="GO" id="GO:0019808">
    <property type="term" value="F:polyamine binding"/>
    <property type="evidence" value="ECO:0007669"/>
    <property type="project" value="InterPro"/>
</dbReference>
<evidence type="ECO:0000256" key="5">
    <source>
        <dbReference type="PIRSR" id="PIRSR019574-1"/>
    </source>
</evidence>
<accession>A0A8J6XFF3</accession>
<dbReference type="PRINTS" id="PR00909">
    <property type="entry name" value="SPERMDNBNDNG"/>
</dbReference>
<evidence type="ECO:0000256" key="2">
    <source>
        <dbReference type="ARBA" id="ARBA00022448"/>
    </source>
</evidence>
<evidence type="ECO:0000313" key="7">
    <source>
        <dbReference type="Proteomes" id="UP000629098"/>
    </source>
</evidence>
<dbReference type="SUPFAM" id="SSF53850">
    <property type="entry name" value="Periplasmic binding protein-like II"/>
    <property type="match status" value="1"/>
</dbReference>
<dbReference type="InterPro" id="IPR001188">
    <property type="entry name" value="Sperm_putr-bd"/>
</dbReference>
<dbReference type="Proteomes" id="UP000629098">
    <property type="component" value="Unassembled WGS sequence"/>
</dbReference>
<gene>
    <name evidence="6" type="ORF">ICL16_27175</name>
</gene>
<dbReference type="Gene3D" id="3.40.190.10">
    <property type="entry name" value="Periplasmic binding protein-like II"/>
    <property type="match status" value="2"/>
</dbReference>
<dbReference type="InterPro" id="IPR006059">
    <property type="entry name" value="SBP"/>
</dbReference>
<sequence length="367" mass="41071">MSFFRMKRRQFLHSSYFLTGLGLSACGLAVSSSKESLAYKVATRGKMKVYAWENYVNHQVSEEFTKATSIKLIVDTYPDQETMLAKIEGGGGAGYSVVYPRDYITKQMIDIGLLEPLDKSKLTAIADIAENFTQPYYDPDNTYSIPYVWGTTGIIYNSTALKTAPTNWQSLWDLKDQLKNRISLLGDGREVIGMTLHTLGYSYNSRNEAQIKAAYKKLRELKSAVTAFTSHEWQEKLVKGELVLSMAYSGDALAVSSQYPNLKYVIPQSGTSLWNSTMVILKTAPAKEAAYDWINFSLKAENSASVIEASGFGNLNKAATPLISDKIKNKPDWAPSKEVLAKCERIQPLDDATQTLLNEYWFRLKSV</sequence>
<evidence type="ECO:0000256" key="3">
    <source>
        <dbReference type="ARBA" id="ARBA00022729"/>
    </source>
</evidence>
<dbReference type="PROSITE" id="PS51257">
    <property type="entry name" value="PROKAR_LIPOPROTEIN"/>
    <property type="match status" value="1"/>
</dbReference>
<dbReference type="Pfam" id="PF13416">
    <property type="entry name" value="SBP_bac_8"/>
    <property type="match status" value="1"/>
</dbReference>
<keyword evidence="4" id="KW-0574">Periplasm</keyword>
<comment type="subcellular location">
    <subcellularLocation>
        <location evidence="1">Periplasm</location>
    </subcellularLocation>
</comment>
<dbReference type="GO" id="GO:0015846">
    <property type="term" value="P:polyamine transport"/>
    <property type="evidence" value="ECO:0007669"/>
    <property type="project" value="InterPro"/>
</dbReference>
<keyword evidence="3" id="KW-0732">Signal</keyword>
<dbReference type="PIRSF" id="PIRSF019574">
    <property type="entry name" value="Periplasmic_polyamine_BP"/>
    <property type="match status" value="1"/>
</dbReference>
<feature type="binding site" evidence="5">
    <location>
        <begin position="187"/>
        <end position="190"/>
    </location>
    <ligand>
        <name>spermidine</name>
        <dbReference type="ChEBI" id="CHEBI:57834"/>
    </ligand>
</feature>
<evidence type="ECO:0000256" key="4">
    <source>
        <dbReference type="ARBA" id="ARBA00022764"/>
    </source>
</evidence>
<proteinExistence type="predicted"/>
<dbReference type="PANTHER" id="PTHR30222:SF17">
    <property type="entry name" value="SPERMIDINE_PUTRESCINE-BINDING PERIPLASMIC PROTEIN"/>
    <property type="match status" value="1"/>
</dbReference>
<evidence type="ECO:0000256" key="1">
    <source>
        <dbReference type="ARBA" id="ARBA00004418"/>
    </source>
</evidence>
<reference evidence="6" key="1">
    <citation type="submission" date="2020-09" db="EMBL/GenBank/DDBJ databases">
        <title>Iningainema tapete sp. nov. (Scytonemataceae, Cyanobacteria) from greenhouses in central Florida (USA) produces two types of nodularin with biosynthetic potential for microcystin-LR and anabaenopeptins.</title>
        <authorList>
            <person name="Berthold D.E."/>
            <person name="Lefler F.W."/>
            <person name="Huang I.-S."/>
            <person name="Abdulla H."/>
            <person name="Zimba P.V."/>
            <person name="Laughinghouse H.D. IV."/>
        </authorList>
    </citation>
    <scope>NUCLEOTIDE SEQUENCE</scope>
    <source>
        <strain evidence="6">BLCCT55</strain>
    </source>
</reference>
<feature type="binding site" evidence="5">
    <location>
        <position position="103"/>
    </location>
    <ligand>
        <name>spermidine</name>
        <dbReference type="ChEBI" id="CHEBI:57834"/>
    </ligand>
</feature>
<name>A0A8J6XFF3_9CYAN</name>
<dbReference type="EMBL" id="JACXAE010000083">
    <property type="protein sequence ID" value="MBD2775640.1"/>
    <property type="molecule type" value="Genomic_DNA"/>
</dbReference>
<dbReference type="RefSeq" id="WP_190834329.1">
    <property type="nucleotide sequence ID" value="NZ_CAWPPI010000083.1"/>
</dbReference>
<dbReference type="AlphaFoldDB" id="A0A8J6XFF3"/>